<dbReference type="InterPro" id="IPR029058">
    <property type="entry name" value="AB_hydrolase_fold"/>
</dbReference>
<dbReference type="EMBL" id="CP036265">
    <property type="protein sequence ID" value="QDT15242.1"/>
    <property type="molecule type" value="Genomic_DNA"/>
</dbReference>
<dbReference type="SUPFAM" id="SSF53474">
    <property type="entry name" value="alpha/beta-Hydrolases"/>
    <property type="match status" value="1"/>
</dbReference>
<keyword evidence="4" id="KW-1185">Reference proteome</keyword>
<dbReference type="FunFam" id="3.40.50.1820:FF:000205">
    <property type="entry name" value="Non-haem bromoperoxidase BPO-A2"/>
    <property type="match status" value="1"/>
</dbReference>
<dbReference type="PANTHER" id="PTHR43433">
    <property type="entry name" value="HYDROLASE, ALPHA/BETA FOLD FAMILY PROTEIN"/>
    <property type="match status" value="1"/>
</dbReference>
<accession>A0A517P7A0</accession>
<dbReference type="InterPro" id="IPR000073">
    <property type="entry name" value="AB_hydrolase_1"/>
</dbReference>
<dbReference type="RefSeq" id="WP_145358056.1">
    <property type="nucleotide sequence ID" value="NZ_CP036265.1"/>
</dbReference>
<evidence type="ECO:0000256" key="1">
    <source>
        <dbReference type="ARBA" id="ARBA00038128"/>
    </source>
</evidence>
<reference evidence="3 4" key="1">
    <citation type="submission" date="2019-02" db="EMBL/GenBank/DDBJ databases">
        <title>Deep-cultivation of Planctomycetes and their phenomic and genomic characterization uncovers novel biology.</title>
        <authorList>
            <person name="Wiegand S."/>
            <person name="Jogler M."/>
            <person name="Boedeker C."/>
            <person name="Pinto D."/>
            <person name="Vollmers J."/>
            <person name="Rivas-Marin E."/>
            <person name="Kohn T."/>
            <person name="Peeters S.H."/>
            <person name="Heuer A."/>
            <person name="Rast P."/>
            <person name="Oberbeckmann S."/>
            <person name="Bunk B."/>
            <person name="Jeske O."/>
            <person name="Meyerdierks A."/>
            <person name="Storesund J.E."/>
            <person name="Kallscheuer N."/>
            <person name="Luecker S."/>
            <person name="Lage O.M."/>
            <person name="Pohl T."/>
            <person name="Merkel B.J."/>
            <person name="Hornburger P."/>
            <person name="Mueller R.-W."/>
            <person name="Bruemmer F."/>
            <person name="Labrenz M."/>
            <person name="Spormann A.M."/>
            <person name="Op den Camp H."/>
            <person name="Overmann J."/>
            <person name="Amann R."/>
            <person name="Jetten M.S.M."/>
            <person name="Mascher T."/>
            <person name="Medema M.H."/>
            <person name="Devos D.P."/>
            <person name="Kaster A.-K."/>
            <person name="Ovreas L."/>
            <person name="Rohde M."/>
            <person name="Galperin M.Y."/>
            <person name="Jogler C."/>
        </authorList>
    </citation>
    <scope>NUCLEOTIDE SEQUENCE [LARGE SCALE GENOMIC DNA]</scope>
    <source>
        <strain evidence="3 4">CA12</strain>
    </source>
</reference>
<comment type="similarity">
    <text evidence="1">Belongs to the AB hydrolase superfamily. Bacterial non-heme haloperoxidase / perhydrolase family.</text>
</comment>
<dbReference type="Gene3D" id="3.40.50.1820">
    <property type="entry name" value="alpha/beta hydrolase"/>
    <property type="match status" value="1"/>
</dbReference>
<protein>
    <submittedName>
        <fullName evidence="3">Non-heme chloroperoxidase</fullName>
        <ecNumber evidence="3">1.11.1.10</ecNumber>
    </submittedName>
</protein>
<evidence type="ECO:0000313" key="4">
    <source>
        <dbReference type="Proteomes" id="UP000318741"/>
    </source>
</evidence>
<dbReference type="PANTHER" id="PTHR43433:SF4">
    <property type="entry name" value="NON-HEME CHLOROPEROXIDASE-RELATED"/>
    <property type="match status" value="1"/>
</dbReference>
<dbReference type="PRINTS" id="PR00412">
    <property type="entry name" value="EPOXHYDRLASE"/>
</dbReference>
<name>A0A517P7A0_9PLAN</name>
<dbReference type="Proteomes" id="UP000318741">
    <property type="component" value="Chromosome"/>
</dbReference>
<proteinExistence type="inferred from homology"/>
<gene>
    <name evidence="3" type="primary">cpo</name>
    <name evidence="3" type="ORF">CA12_13250</name>
</gene>
<feature type="domain" description="AB hydrolase-1" evidence="2">
    <location>
        <begin position="22"/>
        <end position="257"/>
    </location>
</feature>
<dbReference type="KEGG" id="acaf:CA12_13250"/>
<organism evidence="3 4">
    <name type="scientific">Alienimonas californiensis</name>
    <dbReference type="NCBI Taxonomy" id="2527989"/>
    <lineage>
        <taxon>Bacteria</taxon>
        <taxon>Pseudomonadati</taxon>
        <taxon>Planctomycetota</taxon>
        <taxon>Planctomycetia</taxon>
        <taxon>Planctomycetales</taxon>
        <taxon>Planctomycetaceae</taxon>
        <taxon>Alienimonas</taxon>
    </lineage>
</organism>
<dbReference type="PRINTS" id="PR00111">
    <property type="entry name" value="ABHYDROLASE"/>
</dbReference>
<dbReference type="InterPro" id="IPR050471">
    <property type="entry name" value="AB_hydrolase"/>
</dbReference>
<sequence>MSYVTARDGARLYYKAWGEGRPVILIHGWPLSADSWDAIALPLAEAGYRTIAYDRRGFGRSEQTWTGYNYDALSDDLADVMKEIGARQDVALVGFSMGGGEVARYMSRHDGAGVTRAALISSIVPYMLKTDDNPEGVDQSVFDGIAAGLKKDRPGFYGGFFKDFYGVGVLSQPVSDEYLEWTRTVAMQGSLKATLDCANAFATTDFRGELSRFTVPTLVVHGTSDATVPIDASGRPAAAGIPNAVLKEYDGAPHGLFQTHRDRLRDDLLAFLAQ</sequence>
<evidence type="ECO:0000259" key="2">
    <source>
        <dbReference type="Pfam" id="PF00561"/>
    </source>
</evidence>
<dbReference type="EC" id="1.11.1.10" evidence="3"/>
<keyword evidence="3" id="KW-0560">Oxidoreductase</keyword>
<keyword evidence="3" id="KW-0575">Peroxidase</keyword>
<dbReference type="Pfam" id="PF00561">
    <property type="entry name" value="Abhydrolase_1"/>
    <property type="match status" value="1"/>
</dbReference>
<evidence type="ECO:0000313" key="3">
    <source>
        <dbReference type="EMBL" id="QDT15242.1"/>
    </source>
</evidence>
<dbReference type="AlphaFoldDB" id="A0A517P7A0"/>
<dbReference type="InterPro" id="IPR000639">
    <property type="entry name" value="Epox_hydrolase-like"/>
</dbReference>
<dbReference type="OrthoDB" id="252464at2"/>
<dbReference type="GO" id="GO:0016691">
    <property type="term" value="F:chloride peroxidase activity"/>
    <property type="evidence" value="ECO:0007669"/>
    <property type="project" value="UniProtKB-EC"/>
</dbReference>